<proteinExistence type="predicted"/>
<feature type="region of interest" description="Disordered" evidence="1">
    <location>
        <begin position="60"/>
        <end position="79"/>
    </location>
</feature>
<keyword evidence="3" id="KW-1185">Reference proteome</keyword>
<dbReference type="Proteomes" id="UP001363151">
    <property type="component" value="Unassembled WGS sequence"/>
</dbReference>
<dbReference type="EMBL" id="JBBJCI010000035">
    <property type="protein sequence ID" value="KAK7253361.1"/>
    <property type="molecule type" value="Genomic_DNA"/>
</dbReference>
<evidence type="ECO:0000313" key="3">
    <source>
        <dbReference type="Proteomes" id="UP001363151"/>
    </source>
</evidence>
<sequence length="186" mass="19942">MPRNKQQMPMCQYGASCTRKGCVYRHPPKPAKKAVKNVEICVHFIGGACSFGDNALAALGLGDAPPPPPPRRRSRAGGQARRAQAFEVPAYVEAPQSAGGGRRAVRVPREIWVPLRNARVFEDWLATRRYAFAVAKDHNGFAGAFLVTGLPPDRRAARASAAPWRDLGPAAAAAALVFDLSESGRG</sequence>
<protein>
    <recommendedName>
        <fullName evidence="4">C3H1-type domain-containing protein</fullName>
    </recommendedName>
</protein>
<gene>
    <name evidence="2" type="ORF">SO694_00001558</name>
</gene>
<evidence type="ECO:0008006" key="4">
    <source>
        <dbReference type="Google" id="ProtNLM"/>
    </source>
</evidence>
<comment type="caution">
    <text evidence="2">The sequence shown here is derived from an EMBL/GenBank/DDBJ whole genome shotgun (WGS) entry which is preliminary data.</text>
</comment>
<accession>A0ABR1GC12</accession>
<organism evidence="2 3">
    <name type="scientific">Aureococcus anophagefferens</name>
    <name type="common">Harmful bloom alga</name>
    <dbReference type="NCBI Taxonomy" id="44056"/>
    <lineage>
        <taxon>Eukaryota</taxon>
        <taxon>Sar</taxon>
        <taxon>Stramenopiles</taxon>
        <taxon>Ochrophyta</taxon>
        <taxon>Pelagophyceae</taxon>
        <taxon>Pelagomonadales</taxon>
        <taxon>Pelagomonadaceae</taxon>
        <taxon>Aureococcus</taxon>
    </lineage>
</organism>
<name>A0ABR1GC12_AURAN</name>
<evidence type="ECO:0000313" key="2">
    <source>
        <dbReference type="EMBL" id="KAK7253361.1"/>
    </source>
</evidence>
<evidence type="ECO:0000256" key="1">
    <source>
        <dbReference type="SAM" id="MobiDB-lite"/>
    </source>
</evidence>
<dbReference type="Gene3D" id="4.10.1000.40">
    <property type="match status" value="1"/>
</dbReference>
<reference evidence="2 3" key="1">
    <citation type="submission" date="2024-03" db="EMBL/GenBank/DDBJ databases">
        <title>Aureococcus anophagefferens CCMP1851 and Kratosvirus quantuckense: Draft genome of a second virus-susceptible host strain in the model system.</title>
        <authorList>
            <person name="Chase E."/>
            <person name="Truchon A.R."/>
            <person name="Schepens W."/>
            <person name="Wilhelm S.W."/>
        </authorList>
    </citation>
    <scope>NUCLEOTIDE SEQUENCE [LARGE SCALE GENOMIC DNA]</scope>
    <source>
        <strain evidence="2 3">CCMP1851</strain>
    </source>
</reference>